<name>A0A1J1IC70_9DIPT</name>
<organism evidence="1 2">
    <name type="scientific">Clunio marinus</name>
    <dbReference type="NCBI Taxonomy" id="568069"/>
    <lineage>
        <taxon>Eukaryota</taxon>
        <taxon>Metazoa</taxon>
        <taxon>Ecdysozoa</taxon>
        <taxon>Arthropoda</taxon>
        <taxon>Hexapoda</taxon>
        <taxon>Insecta</taxon>
        <taxon>Pterygota</taxon>
        <taxon>Neoptera</taxon>
        <taxon>Endopterygota</taxon>
        <taxon>Diptera</taxon>
        <taxon>Nematocera</taxon>
        <taxon>Chironomoidea</taxon>
        <taxon>Chironomidae</taxon>
        <taxon>Clunio</taxon>
    </lineage>
</organism>
<evidence type="ECO:0000313" key="2">
    <source>
        <dbReference type="Proteomes" id="UP000183832"/>
    </source>
</evidence>
<sequence>MTIKYRFSDMEQHKESQSHPNYLCTFHEICFGMPALFAEYLHFKTSQLFLLSYQISSEKSVFAFIYVSSRVALLRLSQYQNEAIVYRCFHLFRPQILSH</sequence>
<keyword evidence="2" id="KW-1185">Reference proteome</keyword>
<dbReference type="EMBL" id="CVRI01000047">
    <property type="protein sequence ID" value="CRK97887.1"/>
    <property type="molecule type" value="Genomic_DNA"/>
</dbReference>
<protein>
    <submittedName>
        <fullName evidence="1">CLUMA_CG011262, isoform A</fullName>
    </submittedName>
</protein>
<gene>
    <name evidence="1" type="ORF">CLUMA_CG011262</name>
</gene>
<accession>A0A1J1IC70</accession>
<proteinExistence type="predicted"/>
<dbReference type="Proteomes" id="UP000183832">
    <property type="component" value="Unassembled WGS sequence"/>
</dbReference>
<dbReference type="AlphaFoldDB" id="A0A1J1IC70"/>
<evidence type="ECO:0000313" key="1">
    <source>
        <dbReference type="EMBL" id="CRK97887.1"/>
    </source>
</evidence>
<reference evidence="1 2" key="1">
    <citation type="submission" date="2015-04" db="EMBL/GenBank/DDBJ databases">
        <authorList>
            <person name="Syromyatnikov M.Y."/>
            <person name="Popov V.N."/>
        </authorList>
    </citation>
    <scope>NUCLEOTIDE SEQUENCE [LARGE SCALE GENOMIC DNA]</scope>
</reference>